<evidence type="ECO:0000313" key="3">
    <source>
        <dbReference type="Proteomes" id="UP001165740"/>
    </source>
</evidence>
<dbReference type="Gene3D" id="3.40.50.300">
    <property type="entry name" value="P-loop containing nucleotide triphosphate hydrolases"/>
    <property type="match status" value="1"/>
</dbReference>
<dbReference type="PANTHER" id="PTHR45641">
    <property type="entry name" value="TETRATRICOPEPTIDE REPEAT PROTEIN (AFU_ORTHOLOGUE AFUA_6G03870)"/>
    <property type="match status" value="1"/>
</dbReference>
<evidence type="ECO:0000256" key="2">
    <source>
        <dbReference type="ARBA" id="ARBA00022803"/>
    </source>
</evidence>
<dbReference type="PANTHER" id="PTHR45641:SF19">
    <property type="entry name" value="NEPHROCYSTIN-3"/>
    <property type="match status" value="1"/>
</dbReference>
<evidence type="ECO:0000313" key="4">
    <source>
        <dbReference type="RefSeq" id="XP_055862396.1"/>
    </source>
</evidence>
<dbReference type="RefSeq" id="XP_055862396.1">
    <property type="nucleotide sequence ID" value="XM_056006421.1"/>
</dbReference>
<keyword evidence="3" id="KW-1185">Reference proteome</keyword>
<dbReference type="Gene3D" id="1.25.40.10">
    <property type="entry name" value="Tetratricopeptide repeat domain"/>
    <property type="match status" value="1"/>
</dbReference>
<protein>
    <submittedName>
        <fullName evidence="4">Uncharacterized protein LOC106059053</fullName>
    </submittedName>
</protein>
<evidence type="ECO:0000256" key="1">
    <source>
        <dbReference type="ARBA" id="ARBA00022737"/>
    </source>
</evidence>
<name>A0A9W2YHR2_BIOGL</name>
<accession>A0A9W2YHR2</accession>
<sequence length="1286" mass="145933">MNDQSQFRLKEHQAIYRAITGCNGNVIQVFGPPMVGKSCLIQQVVQEIAAADEAHGRETKCHDIWCKNIYTLQDIFNQIIQALYPNKAQTSNDDLGNSFDMQYILQQIKKLVCKSKRCRHIFIFHKCESFPANGSSHSFLSFLGEIVTTLQCTDLNFHLVFSTYKRFSLSGYRTSQVNVGMLIDPWDILHLLKQYSPGVDVIPYVYICQRYLCLPGAIVQLAVRYISQNVFWPETLELLITKDMKFYSKLFDTRVIEAFSWLTKYELELIALINSVGWNPYDRDLIEHLINQVEKGADSYFNLLTNLVIEEIDQSNLLFVHPFALYKCSLDCPVNEQESLCKTNSYTQFLGHVLIKAQTNIQKHGIKGQTYGCPRMEWPYIKCLFHKALVGGFKDILRVAVVARRLIMVLYPNEAKQFYSGLYRTTHLYGSPRESAVMEACLGHITASGAGIDFPLALEYLNSALDTLKVYGPTFFYKWTLRRKAIILYRISRYPESTKYFEKAKAVQGFLPMSPDDYEILSFSFLQAEEDDVIGEIYETIPMIFTGDNETALKQLLALSSNIHDRIDYHPDLDVLLNNIGLALQRGYKDLKEALKWYTKSLQHRSMLVKINPQLMVVTLNNVAMIKLSLGDLVGAEGDLQKALTILREGCWYHYNTALTLASLSDIKIKLGKFEEAYNLALKAEEILKTIYKNNDYRLKINLGIFHCRFLLGHFANQYRGVDLMDRDLQTMVDLGASINKHMSDDSHNILLSIYEHGMVINWRVYPERFRAYKEMFMKHVEENSLVKEMLHKTEVLPGQQALLTGHQRFFDYLKVTEDVELQKLLDMLALSCPICKCFNGVLGKKMWLKDFLSPLQLQRPVTVSNEKPVALLLAPKGNFDNGSKCRHCLVKQHNSEFVFNYHWAQTFPARNLTPGRLCCLQCSRDLNQILLSSCLVNPSQNTDSQYHSINLPASSCVLSNRSFCIVLNPSDINDKSSFQNYANISNIQNLVLHVINPSVSLHIINPSVSLHAMNPSVSLHTMNSFDSLDGTRISQIVTNVSVSFDNKVYPDPMMNHESIAREETKNVLTLLIANPSISSAHSSLLNMHLLNPSVYLEQTPCQSLSSADPLYSFLEQNTASFISLGRSLLNPSTSNIDYSNLPNSFSVVVGEILDEAEIRWSIRNPNLTTNTNSSNCPFSVVNNTSLEGCNSFSFYTLSSTFSYHDYLSLSSAPIHGAGIAEYLWTGCYVSQEHRSVPSNPVYCLGSGQYGTDRDVNSGFTDLRESSVERVPLVLTGQLLSEHSEQ</sequence>
<keyword evidence="1" id="KW-0677">Repeat</keyword>
<organism evidence="3 4">
    <name type="scientific">Biomphalaria glabrata</name>
    <name type="common">Bloodfluke planorb</name>
    <name type="synonym">Freshwater snail</name>
    <dbReference type="NCBI Taxonomy" id="6526"/>
    <lineage>
        <taxon>Eukaryota</taxon>
        <taxon>Metazoa</taxon>
        <taxon>Spiralia</taxon>
        <taxon>Lophotrochozoa</taxon>
        <taxon>Mollusca</taxon>
        <taxon>Gastropoda</taxon>
        <taxon>Heterobranchia</taxon>
        <taxon>Euthyneura</taxon>
        <taxon>Panpulmonata</taxon>
        <taxon>Hygrophila</taxon>
        <taxon>Lymnaeoidea</taxon>
        <taxon>Planorbidae</taxon>
        <taxon>Biomphalaria</taxon>
    </lineage>
</organism>
<dbReference type="GeneID" id="106059053"/>
<dbReference type="InterPro" id="IPR011990">
    <property type="entry name" value="TPR-like_helical_dom_sf"/>
</dbReference>
<proteinExistence type="predicted"/>
<dbReference type="OrthoDB" id="6092778at2759"/>
<reference evidence="4" key="1">
    <citation type="submission" date="2025-08" db="UniProtKB">
        <authorList>
            <consortium name="RefSeq"/>
        </authorList>
    </citation>
    <scope>IDENTIFICATION</scope>
</reference>
<dbReference type="Proteomes" id="UP001165740">
    <property type="component" value="Chromosome 12"/>
</dbReference>
<dbReference type="SUPFAM" id="SSF48452">
    <property type="entry name" value="TPR-like"/>
    <property type="match status" value="1"/>
</dbReference>
<dbReference type="InterPro" id="IPR027417">
    <property type="entry name" value="P-loop_NTPase"/>
</dbReference>
<gene>
    <name evidence="4" type="primary">LOC106059053</name>
</gene>
<dbReference type="SUPFAM" id="SSF52540">
    <property type="entry name" value="P-loop containing nucleoside triphosphate hydrolases"/>
    <property type="match status" value="1"/>
</dbReference>
<keyword evidence="2" id="KW-0802">TPR repeat</keyword>